<evidence type="ECO:0000256" key="2">
    <source>
        <dbReference type="ARBA" id="ARBA00022617"/>
    </source>
</evidence>
<evidence type="ECO:0000313" key="6">
    <source>
        <dbReference type="EMBL" id="KAK9774209.1"/>
    </source>
</evidence>
<dbReference type="PRINTS" id="PR00463">
    <property type="entry name" value="EP450I"/>
</dbReference>
<accession>A0ABR2XKB2</accession>
<keyword evidence="5" id="KW-0560">Oxidoreductase</keyword>
<dbReference type="PRINTS" id="PR00385">
    <property type="entry name" value="P450"/>
</dbReference>
<evidence type="ECO:0000256" key="5">
    <source>
        <dbReference type="RuleBase" id="RU000461"/>
    </source>
</evidence>
<organism evidence="6 7">
    <name type="scientific">Seiridium cardinale</name>
    <dbReference type="NCBI Taxonomy" id="138064"/>
    <lineage>
        <taxon>Eukaryota</taxon>
        <taxon>Fungi</taxon>
        <taxon>Dikarya</taxon>
        <taxon>Ascomycota</taxon>
        <taxon>Pezizomycotina</taxon>
        <taxon>Sordariomycetes</taxon>
        <taxon>Xylariomycetidae</taxon>
        <taxon>Amphisphaeriales</taxon>
        <taxon>Sporocadaceae</taxon>
        <taxon>Seiridium</taxon>
    </lineage>
</organism>
<sequence length="527" mass="59265">MDLDLKASDFSVAQIILLISGLWLVHQVIRAVYNISPFHPLHNIPGPKLAAATYLPEFYHDVVLVGRYSHAIQRMHEEYGPIVRINPRETHCNDVGFSDEIYALGGRKRDKPFHQINGSACSTFSIGTGNAFGTKDHDTHRSRRGPVAKFFSYSMIAQLESEIHDLVHKLCDKLLAQSGKEEPIDIAMAYSCFTSDAIFGYSFGESQGLLDQQGWYPNYREATLAVLKPVFVLRFFPFLLKLQDLAILFMNYLPEDTALLLRSLKITIPGLVSKAKAELNAGIHRDRPTVFGTLLESDLDIYEKRSDRLAEEAVAVVNAGTETTSWALAVITFHLLSQPQTLSKLKKELEETVKDPTKLPPWTVLEKLPYLGAVIQEGLRLSYGVSARTSREPTQEHLIYRGEFNKKPVQYVLPKGYAVGMSAAITHHDESVFPDSHSFIAERWLDENNQRRKELERGLLAFSKGSRACLGKNLALCELHLSLTALVLRVIPRMTLFETTQRDVAYDHDMFIPRPVSGSTGVRVTIE</sequence>
<comment type="caution">
    <text evidence="6">The sequence shown here is derived from an EMBL/GenBank/DDBJ whole genome shotgun (WGS) entry which is preliminary data.</text>
</comment>
<keyword evidence="5" id="KW-0503">Monooxygenase</keyword>
<dbReference type="EMBL" id="JARVKM010000043">
    <property type="protein sequence ID" value="KAK9774209.1"/>
    <property type="molecule type" value="Genomic_DNA"/>
</dbReference>
<dbReference type="Pfam" id="PF00067">
    <property type="entry name" value="p450"/>
    <property type="match status" value="1"/>
</dbReference>
<dbReference type="SUPFAM" id="SSF48264">
    <property type="entry name" value="Cytochrome P450"/>
    <property type="match status" value="1"/>
</dbReference>
<dbReference type="InterPro" id="IPR002401">
    <property type="entry name" value="Cyt_P450_E_grp-I"/>
</dbReference>
<dbReference type="Gene3D" id="1.10.630.10">
    <property type="entry name" value="Cytochrome P450"/>
    <property type="match status" value="1"/>
</dbReference>
<comment type="similarity">
    <text evidence="5">Belongs to the cytochrome P450 family.</text>
</comment>
<name>A0ABR2XKB2_9PEZI</name>
<keyword evidence="2 5" id="KW-0349">Heme</keyword>
<keyword evidence="4 5" id="KW-0408">Iron</keyword>
<proteinExistence type="inferred from homology"/>
<dbReference type="PANTHER" id="PTHR24305:SF147">
    <property type="entry name" value="P450, PUTATIVE (EUROFUNG)-RELATED"/>
    <property type="match status" value="1"/>
</dbReference>
<evidence type="ECO:0000256" key="1">
    <source>
        <dbReference type="ARBA" id="ARBA00001971"/>
    </source>
</evidence>
<dbReference type="CDD" id="cd11062">
    <property type="entry name" value="CYP58-like"/>
    <property type="match status" value="1"/>
</dbReference>
<dbReference type="Proteomes" id="UP001465668">
    <property type="component" value="Unassembled WGS sequence"/>
</dbReference>
<dbReference type="InterPro" id="IPR001128">
    <property type="entry name" value="Cyt_P450"/>
</dbReference>
<reference evidence="6 7" key="1">
    <citation type="submission" date="2024-02" db="EMBL/GenBank/DDBJ databases">
        <title>First draft genome assembly of two strains of Seiridium cardinale.</title>
        <authorList>
            <person name="Emiliani G."/>
            <person name="Scali E."/>
        </authorList>
    </citation>
    <scope>NUCLEOTIDE SEQUENCE [LARGE SCALE GENOMIC DNA]</scope>
    <source>
        <strain evidence="6 7">BM-138-000479</strain>
    </source>
</reference>
<keyword evidence="7" id="KW-1185">Reference proteome</keyword>
<protein>
    <submittedName>
        <fullName evidence="6">Cytochrome P450</fullName>
    </submittedName>
</protein>
<comment type="cofactor">
    <cofactor evidence="1">
        <name>heme</name>
        <dbReference type="ChEBI" id="CHEBI:30413"/>
    </cofactor>
</comment>
<dbReference type="InterPro" id="IPR050121">
    <property type="entry name" value="Cytochrome_P450_monoxygenase"/>
</dbReference>
<dbReference type="PANTHER" id="PTHR24305">
    <property type="entry name" value="CYTOCHROME P450"/>
    <property type="match status" value="1"/>
</dbReference>
<gene>
    <name evidence="6" type="ORF">SCAR479_09073</name>
</gene>
<evidence type="ECO:0000256" key="4">
    <source>
        <dbReference type="ARBA" id="ARBA00023004"/>
    </source>
</evidence>
<evidence type="ECO:0000256" key="3">
    <source>
        <dbReference type="ARBA" id="ARBA00022723"/>
    </source>
</evidence>
<dbReference type="InterPro" id="IPR036396">
    <property type="entry name" value="Cyt_P450_sf"/>
</dbReference>
<dbReference type="InterPro" id="IPR017972">
    <property type="entry name" value="Cyt_P450_CS"/>
</dbReference>
<evidence type="ECO:0000313" key="7">
    <source>
        <dbReference type="Proteomes" id="UP001465668"/>
    </source>
</evidence>
<keyword evidence="3 5" id="KW-0479">Metal-binding</keyword>
<dbReference type="PROSITE" id="PS00086">
    <property type="entry name" value="CYTOCHROME_P450"/>
    <property type="match status" value="1"/>
</dbReference>